<reference evidence="2" key="3">
    <citation type="submission" date="2011-03" db="EMBL/GenBank/DDBJ databases">
        <title>Annotation of Magnaporthe poae ATCC 64411.</title>
        <authorList>
            <person name="Ma L.-J."/>
            <person name="Dead R."/>
            <person name="Young S.K."/>
            <person name="Zeng Q."/>
            <person name="Gargeya S."/>
            <person name="Fitzgerald M."/>
            <person name="Haas B."/>
            <person name="Abouelleil A."/>
            <person name="Alvarado L."/>
            <person name="Arachchi H.M."/>
            <person name="Berlin A."/>
            <person name="Brown A."/>
            <person name="Chapman S.B."/>
            <person name="Chen Z."/>
            <person name="Dunbar C."/>
            <person name="Freedman E."/>
            <person name="Gearin G."/>
            <person name="Gellesch M."/>
            <person name="Goldberg J."/>
            <person name="Griggs A."/>
            <person name="Gujja S."/>
            <person name="Heiman D."/>
            <person name="Howarth C."/>
            <person name="Larson L."/>
            <person name="Lui A."/>
            <person name="MacDonald P.J.P."/>
            <person name="Mehta T."/>
            <person name="Montmayeur A."/>
            <person name="Murphy C."/>
            <person name="Neiman D."/>
            <person name="Pearson M."/>
            <person name="Priest M."/>
            <person name="Roberts A."/>
            <person name="Saif S."/>
            <person name="Shea T."/>
            <person name="Shenoy N."/>
            <person name="Sisk P."/>
            <person name="Stolte C."/>
            <person name="Sykes S."/>
            <person name="Yandava C."/>
            <person name="Wortman J."/>
            <person name="Nusbaum C."/>
            <person name="Birren B."/>
        </authorList>
    </citation>
    <scope>NUCLEOTIDE SEQUENCE</scope>
    <source>
        <strain evidence="2">ATCC 64411</strain>
    </source>
</reference>
<accession>A0A0C4E189</accession>
<feature type="region of interest" description="Disordered" evidence="1">
    <location>
        <begin position="72"/>
        <end position="112"/>
    </location>
</feature>
<protein>
    <submittedName>
        <fullName evidence="2 3">Uncharacterized protein</fullName>
    </submittedName>
</protein>
<dbReference type="VEuPathDB" id="FungiDB:MAPG_06143"/>
<feature type="compositionally biased region" description="Polar residues" evidence="1">
    <location>
        <begin position="1"/>
        <end position="23"/>
    </location>
</feature>
<evidence type="ECO:0000256" key="1">
    <source>
        <dbReference type="SAM" id="MobiDB-lite"/>
    </source>
</evidence>
<evidence type="ECO:0000313" key="2">
    <source>
        <dbReference type="EMBL" id="KLU87139.1"/>
    </source>
</evidence>
<keyword evidence="4" id="KW-1185">Reference proteome</keyword>
<feature type="region of interest" description="Disordered" evidence="1">
    <location>
        <begin position="1"/>
        <end position="31"/>
    </location>
</feature>
<proteinExistence type="predicted"/>
<name>A0A0C4E189_MAGP6</name>
<reference evidence="3" key="5">
    <citation type="submission" date="2015-06" db="UniProtKB">
        <authorList>
            <consortium name="EnsemblFungi"/>
        </authorList>
    </citation>
    <scope>IDENTIFICATION</scope>
    <source>
        <strain evidence="3">ATCC 64411</strain>
    </source>
</reference>
<reference evidence="2" key="2">
    <citation type="submission" date="2010-05" db="EMBL/GenBank/DDBJ databases">
        <title>The Genome Sequence of Magnaporthe poae strain ATCC 64411.</title>
        <authorList>
            <consortium name="The Broad Institute Genome Sequencing Platform"/>
            <consortium name="Broad Institute Genome Sequencing Center for Infectious Disease"/>
            <person name="Ma L.-J."/>
            <person name="Dead R."/>
            <person name="Young S."/>
            <person name="Zeng Q."/>
            <person name="Koehrsen M."/>
            <person name="Alvarado L."/>
            <person name="Berlin A."/>
            <person name="Chapman S.B."/>
            <person name="Chen Z."/>
            <person name="Freedman E."/>
            <person name="Gellesch M."/>
            <person name="Goldberg J."/>
            <person name="Griggs A."/>
            <person name="Gujja S."/>
            <person name="Heilman E.R."/>
            <person name="Heiman D."/>
            <person name="Hepburn T."/>
            <person name="Howarth C."/>
            <person name="Jen D."/>
            <person name="Larson L."/>
            <person name="Mehta T."/>
            <person name="Neiman D."/>
            <person name="Pearson M."/>
            <person name="Roberts A."/>
            <person name="Saif S."/>
            <person name="Shea T."/>
            <person name="Shenoy N."/>
            <person name="Sisk P."/>
            <person name="Stolte C."/>
            <person name="Sykes S."/>
            <person name="Walk T."/>
            <person name="White J."/>
            <person name="Yandava C."/>
            <person name="Haas B."/>
            <person name="Nusbaum C."/>
            <person name="Birren B."/>
        </authorList>
    </citation>
    <scope>NUCLEOTIDE SEQUENCE</scope>
    <source>
        <strain evidence="2">ATCC 64411</strain>
    </source>
</reference>
<evidence type="ECO:0000313" key="4">
    <source>
        <dbReference type="Proteomes" id="UP000011715"/>
    </source>
</evidence>
<dbReference type="STRING" id="644358.A0A0C4E189"/>
<dbReference type="EnsemblFungi" id="MAPG_06143T0">
    <property type="protein sequence ID" value="MAPG_06143T0"/>
    <property type="gene ID" value="MAPG_06143"/>
</dbReference>
<dbReference type="Gene3D" id="3.40.50.720">
    <property type="entry name" value="NAD(P)-binding Rossmann-like Domain"/>
    <property type="match status" value="1"/>
</dbReference>
<sequence length="190" mass="20120">MPTALIASSSKSPQANQTSSKTTFPGLDPVRQKCPCYAMARSKEKPQKTIDDIRAAVPHSRDQPTFLRLDIRTWTPPTQPPRSSCGGSRGLTCHSTTPASPSPGPTGSGTAQGAELVLGVNVLGPSWLTCLLTPHNCLDGRAPVGEEPAQVVCLASLAAEAHTPTIPKAALAGWDGLYRANQYFYSKHCN</sequence>
<reference evidence="3" key="4">
    <citation type="journal article" date="2015" name="G3 (Bethesda)">
        <title>Genome sequences of three phytopathogenic species of the Magnaporthaceae family of fungi.</title>
        <authorList>
            <person name="Okagaki L.H."/>
            <person name="Nunes C.C."/>
            <person name="Sailsbery J."/>
            <person name="Clay B."/>
            <person name="Brown D."/>
            <person name="John T."/>
            <person name="Oh Y."/>
            <person name="Young N."/>
            <person name="Fitzgerald M."/>
            <person name="Haas B.J."/>
            <person name="Zeng Q."/>
            <person name="Young S."/>
            <person name="Adiconis X."/>
            <person name="Fan L."/>
            <person name="Levin J.Z."/>
            <person name="Mitchell T.K."/>
            <person name="Okubara P.A."/>
            <person name="Farman M.L."/>
            <person name="Kohn L.M."/>
            <person name="Birren B."/>
            <person name="Ma L.-J."/>
            <person name="Dean R.A."/>
        </authorList>
    </citation>
    <scope>NUCLEOTIDE SEQUENCE</scope>
    <source>
        <strain evidence="3">ATCC 64411 / 73-15</strain>
    </source>
</reference>
<gene>
    <name evidence="2" type="ORF">MAPG_06143</name>
</gene>
<dbReference type="AlphaFoldDB" id="A0A0C4E189"/>
<dbReference type="Proteomes" id="UP000011715">
    <property type="component" value="Unassembled WGS sequence"/>
</dbReference>
<dbReference type="SUPFAM" id="SSF51735">
    <property type="entry name" value="NAD(P)-binding Rossmann-fold domains"/>
    <property type="match status" value="1"/>
</dbReference>
<evidence type="ECO:0000313" key="3">
    <source>
        <dbReference type="EnsemblFungi" id="MAPG_06143T0"/>
    </source>
</evidence>
<dbReference type="EMBL" id="ADBL01001474">
    <property type="status" value="NOT_ANNOTATED_CDS"/>
    <property type="molecule type" value="Genomic_DNA"/>
</dbReference>
<dbReference type="InterPro" id="IPR036291">
    <property type="entry name" value="NAD(P)-bd_dom_sf"/>
</dbReference>
<dbReference type="EMBL" id="GL876970">
    <property type="protein sequence ID" value="KLU87139.1"/>
    <property type="molecule type" value="Genomic_DNA"/>
</dbReference>
<reference evidence="4" key="1">
    <citation type="submission" date="2010-05" db="EMBL/GenBank/DDBJ databases">
        <title>The genome sequence of Magnaporthe poae strain ATCC 64411.</title>
        <authorList>
            <person name="Ma L.-J."/>
            <person name="Dead R."/>
            <person name="Young S."/>
            <person name="Zeng Q."/>
            <person name="Koehrsen M."/>
            <person name="Alvarado L."/>
            <person name="Berlin A."/>
            <person name="Chapman S.B."/>
            <person name="Chen Z."/>
            <person name="Freedman E."/>
            <person name="Gellesch M."/>
            <person name="Goldberg J."/>
            <person name="Griggs A."/>
            <person name="Gujja S."/>
            <person name="Heilman E.R."/>
            <person name="Heiman D."/>
            <person name="Hepburn T."/>
            <person name="Howarth C."/>
            <person name="Jen D."/>
            <person name="Larson L."/>
            <person name="Mehta T."/>
            <person name="Neiman D."/>
            <person name="Pearson M."/>
            <person name="Roberts A."/>
            <person name="Saif S."/>
            <person name="Shea T."/>
            <person name="Shenoy N."/>
            <person name="Sisk P."/>
            <person name="Stolte C."/>
            <person name="Sykes S."/>
            <person name="Walk T."/>
            <person name="White J."/>
            <person name="Yandava C."/>
            <person name="Haas B."/>
            <person name="Nusbaum C."/>
            <person name="Birren B."/>
        </authorList>
    </citation>
    <scope>NUCLEOTIDE SEQUENCE [LARGE SCALE GENOMIC DNA]</scope>
    <source>
        <strain evidence="4">ATCC 64411 / 73-15</strain>
    </source>
</reference>
<organism evidence="3 4">
    <name type="scientific">Magnaporthiopsis poae (strain ATCC 64411 / 73-15)</name>
    <name type="common">Kentucky bluegrass fungus</name>
    <name type="synonym">Magnaporthe poae</name>
    <dbReference type="NCBI Taxonomy" id="644358"/>
    <lineage>
        <taxon>Eukaryota</taxon>
        <taxon>Fungi</taxon>
        <taxon>Dikarya</taxon>
        <taxon>Ascomycota</taxon>
        <taxon>Pezizomycotina</taxon>
        <taxon>Sordariomycetes</taxon>
        <taxon>Sordariomycetidae</taxon>
        <taxon>Magnaporthales</taxon>
        <taxon>Magnaporthaceae</taxon>
        <taxon>Magnaporthiopsis</taxon>
    </lineage>
</organism>